<keyword evidence="2" id="KW-1185">Reference proteome</keyword>
<dbReference type="AlphaFoldDB" id="A0A0V1G9H0"/>
<sequence length="39" mass="4625">MPLRRAGIPSLYFGLCSESINTHFTCLFCEKRRKIFFQN</sequence>
<protein>
    <submittedName>
        <fullName evidence="1">Uncharacterized protein</fullName>
    </submittedName>
</protein>
<name>A0A0V1G9H0_TRIPS</name>
<dbReference type="Proteomes" id="UP000054805">
    <property type="component" value="Unassembled WGS sequence"/>
</dbReference>
<dbReference type="EMBL" id="JYDS01004944">
    <property type="protein sequence ID" value="KRY94770.1"/>
    <property type="molecule type" value="Genomic_DNA"/>
</dbReference>
<evidence type="ECO:0000313" key="2">
    <source>
        <dbReference type="Proteomes" id="UP000054805"/>
    </source>
</evidence>
<accession>A0A0V1G9H0</accession>
<evidence type="ECO:0000313" key="1">
    <source>
        <dbReference type="EMBL" id="KRY94770.1"/>
    </source>
</evidence>
<reference evidence="1 2" key="1">
    <citation type="submission" date="2015-01" db="EMBL/GenBank/DDBJ databases">
        <title>Evolution of Trichinella species and genotypes.</title>
        <authorList>
            <person name="Korhonen P.K."/>
            <person name="Edoardo P."/>
            <person name="Giuseppe L.R."/>
            <person name="Gasser R.B."/>
        </authorList>
    </citation>
    <scope>NUCLEOTIDE SEQUENCE [LARGE SCALE GENOMIC DNA]</scope>
    <source>
        <strain evidence="1">ISS588</strain>
    </source>
</reference>
<organism evidence="1 2">
    <name type="scientific">Trichinella pseudospiralis</name>
    <name type="common">Parasitic roundworm</name>
    <dbReference type="NCBI Taxonomy" id="6337"/>
    <lineage>
        <taxon>Eukaryota</taxon>
        <taxon>Metazoa</taxon>
        <taxon>Ecdysozoa</taxon>
        <taxon>Nematoda</taxon>
        <taxon>Enoplea</taxon>
        <taxon>Dorylaimia</taxon>
        <taxon>Trichinellida</taxon>
        <taxon>Trichinellidae</taxon>
        <taxon>Trichinella</taxon>
    </lineage>
</organism>
<proteinExistence type="predicted"/>
<gene>
    <name evidence="1" type="ORF">T4B_12173</name>
</gene>
<comment type="caution">
    <text evidence="1">The sequence shown here is derived from an EMBL/GenBank/DDBJ whole genome shotgun (WGS) entry which is preliminary data.</text>
</comment>